<feature type="transmembrane region" description="Helical" evidence="11">
    <location>
        <begin position="140"/>
        <end position="161"/>
    </location>
</feature>
<evidence type="ECO:0000313" key="14">
    <source>
        <dbReference type="Proteomes" id="UP000183567"/>
    </source>
</evidence>
<keyword evidence="3" id="KW-0813">Transport</keyword>
<feature type="domain" description="Sodium/calcium exchanger membrane region" evidence="12">
    <location>
        <begin position="76"/>
        <end position="241"/>
    </location>
</feature>
<dbReference type="PANTHER" id="PTHR31503:SF22">
    <property type="entry name" value="VACUOLAR CALCIUM ION TRANSPORTER"/>
    <property type="match status" value="1"/>
</dbReference>
<dbReference type="GO" id="GO:0000329">
    <property type="term" value="C:fungal-type vacuole membrane"/>
    <property type="evidence" value="ECO:0007669"/>
    <property type="project" value="TreeGrafter"/>
</dbReference>
<keyword evidence="8" id="KW-0406">Ion transport</keyword>
<feature type="compositionally biased region" description="Acidic residues" evidence="10">
    <location>
        <begin position="792"/>
        <end position="802"/>
    </location>
</feature>
<evidence type="ECO:0000313" key="13">
    <source>
        <dbReference type="EMBL" id="OJA15743.1"/>
    </source>
</evidence>
<dbReference type="GO" id="GO:0006874">
    <property type="term" value="P:intracellular calcium ion homeostasis"/>
    <property type="evidence" value="ECO:0007669"/>
    <property type="project" value="TreeGrafter"/>
</dbReference>
<dbReference type="SMART" id="SM00320">
    <property type="entry name" value="WD40"/>
    <property type="match status" value="4"/>
</dbReference>
<feature type="transmembrane region" description="Helical" evidence="11">
    <location>
        <begin position="173"/>
        <end position="192"/>
    </location>
</feature>
<evidence type="ECO:0000256" key="8">
    <source>
        <dbReference type="ARBA" id="ARBA00023065"/>
    </source>
</evidence>
<sequence>MSAYTESSPLLENGHHPDTTNLPFTSRAASFMKGEGEPSWAESFKFFIFGTWFNVLLLFIPLSFVSHFLNWDAGLRFLFSFMAIVPLAKLLGEATDQMSVKLGDTVSGLLNASFGNAVEIIVGIAALLNGELRIVQTSMLGSILSNILLVLGCSFFAGGLYQSEGKFNSTGAQTYASLMTLTGIALVIPAAYASTTDGGLPWHGCGISDEEGGCPSPGLLIISRGTAMLLLVVYGAYIWFQACFNVFLLQSTQPRVQLKSHAQFFRFVPENPEEDPEETVPRMSTAAAGVALLSVTVIVAFCAEFLVASIEETAVRYHIPKAFIGVVLLPIVGNAAEHVTAVWMAMKNKYELTIAICVGSSIQIACFVVPLLVIVGWMVGQPLTLKFANFETVVLFVSVLLVNLLIMSVSPSQSKLKLTGFRDGKSNYMEGLMLLVLYFVIALALSTLFISTDNERLYSGDSAGQVIITSTRSLRPLASWEAHTDSLLGIEEWGSQIITHARDNKLHVWARPEESTSIRQEPATLPDLSTPTICYSMDVNALNYCRFSLLGGSKQEGLLAVPNLVESALYEIGQADIWLLPSRQRLHAAIGDPLDTAKTPFSDGRSGSKTGIIMSMHLFYAASSAPSSSTSARELRLLCAYEDGGVVLRERTAPENTQTIEGRGWEVVWKSKLHVESVMAMAVSLDCTFALTISADHLVGRYDLLTQEGASGFTSIGTTFKTKHPGNGAIAIRGDGRVCAVGGWDGKVRLYSTKTFKLLGTLVHHKQGCRAVTFASLVDPPSDNTPLRGDINEDNYSGDEDEMTVEEKCARARWLVASSTDGKVSIWTLMNFEKTS</sequence>
<proteinExistence type="inferred from homology"/>
<keyword evidence="14" id="KW-1185">Reference proteome</keyword>
<dbReference type="InterPro" id="IPR001680">
    <property type="entry name" value="WD40_rpt"/>
</dbReference>
<dbReference type="InterPro" id="IPR004798">
    <property type="entry name" value="CAX-like"/>
</dbReference>
<evidence type="ECO:0000256" key="2">
    <source>
        <dbReference type="ARBA" id="ARBA00008170"/>
    </source>
</evidence>
<dbReference type="InterPro" id="IPR004713">
    <property type="entry name" value="CaH_exchang"/>
</dbReference>
<feature type="transmembrane region" description="Helical" evidence="11">
    <location>
        <begin position="290"/>
        <end position="310"/>
    </location>
</feature>
<feature type="transmembrane region" description="Helical" evidence="11">
    <location>
        <begin position="46"/>
        <end position="69"/>
    </location>
</feature>
<keyword evidence="4" id="KW-0109">Calcium transport</keyword>
<dbReference type="Pfam" id="PF01699">
    <property type="entry name" value="Na_Ca_ex"/>
    <property type="match status" value="2"/>
</dbReference>
<keyword evidence="7 11" id="KW-1133">Transmembrane helix</keyword>
<accession>A0A1J8Q505</accession>
<dbReference type="GO" id="GO:0015369">
    <property type="term" value="F:calcium:proton antiporter activity"/>
    <property type="evidence" value="ECO:0007669"/>
    <property type="project" value="InterPro"/>
</dbReference>
<comment type="caution">
    <text evidence="13">The sequence shown here is derived from an EMBL/GenBank/DDBJ whole genome shotgun (WGS) entry which is preliminary data.</text>
</comment>
<evidence type="ECO:0000256" key="6">
    <source>
        <dbReference type="ARBA" id="ARBA00022837"/>
    </source>
</evidence>
<feature type="transmembrane region" description="Helical" evidence="11">
    <location>
        <begin position="322"/>
        <end position="345"/>
    </location>
</feature>
<comment type="similarity">
    <text evidence="2">Belongs to the Ca(2+):cation antiporter (CaCA) (TC 2.A.19) family.</text>
</comment>
<organism evidence="13 14">
    <name type="scientific">Rhizopogon vesiculosus</name>
    <dbReference type="NCBI Taxonomy" id="180088"/>
    <lineage>
        <taxon>Eukaryota</taxon>
        <taxon>Fungi</taxon>
        <taxon>Dikarya</taxon>
        <taxon>Basidiomycota</taxon>
        <taxon>Agaricomycotina</taxon>
        <taxon>Agaricomycetes</taxon>
        <taxon>Agaricomycetidae</taxon>
        <taxon>Boletales</taxon>
        <taxon>Suillineae</taxon>
        <taxon>Rhizopogonaceae</taxon>
        <taxon>Rhizopogon</taxon>
    </lineage>
</organism>
<dbReference type="STRING" id="180088.A0A1J8Q505"/>
<feature type="non-terminal residue" evidence="13">
    <location>
        <position position="836"/>
    </location>
</feature>
<dbReference type="InterPro" id="IPR044880">
    <property type="entry name" value="NCX_ion-bd_dom_sf"/>
</dbReference>
<dbReference type="Gene3D" id="2.130.10.10">
    <property type="entry name" value="YVTN repeat-like/Quinoprotein amine dehydrogenase"/>
    <property type="match status" value="2"/>
</dbReference>
<evidence type="ECO:0000256" key="11">
    <source>
        <dbReference type="SAM" id="Phobius"/>
    </source>
</evidence>
<feature type="transmembrane region" description="Helical" evidence="11">
    <location>
        <begin position="352"/>
        <end position="380"/>
    </location>
</feature>
<comment type="subcellular location">
    <subcellularLocation>
        <location evidence="1">Endomembrane system</location>
        <topology evidence="1">Multi-pass membrane protein</topology>
    </subcellularLocation>
</comment>
<evidence type="ECO:0000256" key="9">
    <source>
        <dbReference type="ARBA" id="ARBA00023136"/>
    </source>
</evidence>
<dbReference type="NCBIfam" id="TIGR00378">
    <property type="entry name" value="cax"/>
    <property type="match status" value="1"/>
</dbReference>
<gene>
    <name evidence="13" type="ORF">AZE42_05267</name>
</gene>
<evidence type="ECO:0000256" key="3">
    <source>
        <dbReference type="ARBA" id="ARBA00022448"/>
    </source>
</evidence>
<dbReference type="InterPro" id="IPR015943">
    <property type="entry name" value="WD40/YVTN_repeat-like_dom_sf"/>
</dbReference>
<dbReference type="SUPFAM" id="SSF50998">
    <property type="entry name" value="Quinoprotein alcohol dehydrogenase-like"/>
    <property type="match status" value="1"/>
</dbReference>
<dbReference type="Proteomes" id="UP000183567">
    <property type="component" value="Unassembled WGS sequence"/>
</dbReference>
<keyword evidence="9 11" id="KW-0472">Membrane</keyword>
<dbReference type="EMBL" id="LVVM01002902">
    <property type="protein sequence ID" value="OJA15743.1"/>
    <property type="molecule type" value="Genomic_DNA"/>
</dbReference>
<feature type="region of interest" description="Disordered" evidence="10">
    <location>
        <begin position="1"/>
        <end position="20"/>
    </location>
</feature>
<feature type="transmembrane region" description="Helical" evidence="11">
    <location>
        <begin position="392"/>
        <end position="410"/>
    </location>
</feature>
<keyword evidence="5 11" id="KW-0812">Transmembrane</keyword>
<protein>
    <recommendedName>
        <fullName evidence="12">Sodium/calcium exchanger membrane region domain-containing protein</fullName>
    </recommendedName>
</protein>
<dbReference type="OrthoDB" id="7668193at2759"/>
<dbReference type="GO" id="GO:0012505">
    <property type="term" value="C:endomembrane system"/>
    <property type="evidence" value="ECO:0007669"/>
    <property type="project" value="UniProtKB-SubCell"/>
</dbReference>
<feature type="transmembrane region" description="Helical" evidence="11">
    <location>
        <begin position="227"/>
        <end position="249"/>
    </location>
</feature>
<feature type="compositionally biased region" description="Polar residues" evidence="10">
    <location>
        <begin position="1"/>
        <end position="10"/>
    </location>
</feature>
<dbReference type="PANTHER" id="PTHR31503">
    <property type="entry name" value="VACUOLAR CALCIUM ION TRANSPORTER"/>
    <property type="match status" value="1"/>
</dbReference>
<evidence type="ECO:0000256" key="5">
    <source>
        <dbReference type="ARBA" id="ARBA00022692"/>
    </source>
</evidence>
<evidence type="ECO:0000256" key="4">
    <source>
        <dbReference type="ARBA" id="ARBA00022568"/>
    </source>
</evidence>
<evidence type="ECO:0000256" key="1">
    <source>
        <dbReference type="ARBA" id="ARBA00004127"/>
    </source>
</evidence>
<feature type="region of interest" description="Disordered" evidence="10">
    <location>
        <begin position="783"/>
        <end position="802"/>
    </location>
</feature>
<feature type="transmembrane region" description="Helical" evidence="11">
    <location>
        <begin position="431"/>
        <end position="450"/>
    </location>
</feature>
<name>A0A1J8Q505_9AGAM</name>
<evidence type="ECO:0000256" key="10">
    <source>
        <dbReference type="SAM" id="MobiDB-lite"/>
    </source>
</evidence>
<dbReference type="InterPro" id="IPR011047">
    <property type="entry name" value="Quinoprotein_ADH-like_sf"/>
</dbReference>
<evidence type="ECO:0000259" key="12">
    <source>
        <dbReference type="Pfam" id="PF01699"/>
    </source>
</evidence>
<dbReference type="Gene3D" id="1.20.1420.30">
    <property type="entry name" value="NCX, central ion-binding region"/>
    <property type="match status" value="2"/>
</dbReference>
<evidence type="ECO:0000256" key="7">
    <source>
        <dbReference type="ARBA" id="ARBA00022989"/>
    </source>
</evidence>
<feature type="domain" description="Sodium/calcium exchanger membrane region" evidence="12">
    <location>
        <begin position="290"/>
        <end position="444"/>
    </location>
</feature>
<dbReference type="InterPro" id="IPR004837">
    <property type="entry name" value="NaCa_Exmemb"/>
</dbReference>
<dbReference type="AlphaFoldDB" id="A0A1J8Q505"/>
<keyword evidence="6" id="KW-0106">Calcium</keyword>
<reference evidence="13 14" key="1">
    <citation type="submission" date="2016-03" db="EMBL/GenBank/DDBJ databases">
        <title>Comparative genomics of the ectomycorrhizal sister species Rhizopogon vinicolor and Rhizopogon vesiculosus (Basidiomycota: Boletales) reveals a divergence of the mating type B locus.</title>
        <authorList>
            <person name="Mujic A.B."/>
            <person name="Kuo A."/>
            <person name="Tritt A."/>
            <person name="Lipzen A."/>
            <person name="Chen C."/>
            <person name="Johnson J."/>
            <person name="Sharma A."/>
            <person name="Barry K."/>
            <person name="Grigoriev I.V."/>
            <person name="Spatafora J.W."/>
        </authorList>
    </citation>
    <scope>NUCLEOTIDE SEQUENCE [LARGE SCALE GENOMIC DNA]</scope>
    <source>
        <strain evidence="13 14">AM-OR11-056</strain>
    </source>
</reference>
<feature type="transmembrane region" description="Helical" evidence="11">
    <location>
        <begin position="106"/>
        <end position="128"/>
    </location>
</feature>